<proteinExistence type="predicted"/>
<organism evidence="2 3">
    <name type="scientific">Streptomyces badius</name>
    <dbReference type="NCBI Taxonomy" id="1941"/>
    <lineage>
        <taxon>Bacteria</taxon>
        <taxon>Bacillati</taxon>
        <taxon>Actinomycetota</taxon>
        <taxon>Actinomycetes</taxon>
        <taxon>Kitasatosporales</taxon>
        <taxon>Streptomycetaceae</taxon>
        <taxon>Streptomyces</taxon>
    </lineage>
</organism>
<name>A0ABQ2TSH8_STRBA</name>
<gene>
    <name evidence="2" type="ORF">GCM10010253_67570</name>
</gene>
<dbReference type="EMBL" id="BMSZ01000042">
    <property type="protein sequence ID" value="GGS83595.1"/>
    <property type="molecule type" value="Genomic_DNA"/>
</dbReference>
<accession>A0ABQ2TSH8</accession>
<evidence type="ECO:0000256" key="1">
    <source>
        <dbReference type="SAM" id="MobiDB-lite"/>
    </source>
</evidence>
<feature type="region of interest" description="Disordered" evidence="1">
    <location>
        <begin position="1"/>
        <end position="67"/>
    </location>
</feature>
<comment type="caution">
    <text evidence="2">The sequence shown here is derived from an EMBL/GenBank/DDBJ whole genome shotgun (WGS) entry which is preliminary data.</text>
</comment>
<dbReference type="Gene3D" id="2.60.270.50">
    <property type="match status" value="1"/>
</dbReference>
<keyword evidence="3" id="KW-1185">Reference proteome</keyword>
<reference evidence="3" key="1">
    <citation type="journal article" date="2019" name="Int. J. Syst. Evol. Microbiol.">
        <title>The Global Catalogue of Microorganisms (GCM) 10K type strain sequencing project: providing services to taxonomists for standard genome sequencing and annotation.</title>
        <authorList>
            <consortium name="The Broad Institute Genomics Platform"/>
            <consortium name="The Broad Institute Genome Sequencing Center for Infectious Disease"/>
            <person name="Wu L."/>
            <person name="Ma J."/>
        </authorList>
    </citation>
    <scope>NUCLEOTIDE SEQUENCE [LARGE SCALE GENOMIC DNA]</scope>
    <source>
        <strain evidence="3">JCM 4350</strain>
    </source>
</reference>
<protein>
    <submittedName>
        <fullName evidence="2">Uncharacterized protein</fullName>
    </submittedName>
</protein>
<evidence type="ECO:0000313" key="3">
    <source>
        <dbReference type="Proteomes" id="UP000659767"/>
    </source>
</evidence>
<dbReference type="Proteomes" id="UP000659767">
    <property type="component" value="Unassembled WGS sequence"/>
</dbReference>
<evidence type="ECO:0000313" key="2">
    <source>
        <dbReference type="EMBL" id="GGS83595.1"/>
    </source>
</evidence>
<feature type="compositionally biased region" description="Basic and acidic residues" evidence="1">
    <location>
        <begin position="29"/>
        <end position="47"/>
    </location>
</feature>
<sequence>MSEQPGVPVPARDGLPPGERMNEPPDVPIPEHEGSPPDTAPRPRFDPDPFEPTEPQADSGLILPPPQAGQNLKIWELSGLATRYGGGKTSRDVLIWNGLDEDLYLTEEKTKWGNWPQYEGHPPNRIRPHSGTSCSLLKIGAGVEGSVHYKTSSSQIHLYVYFQSWNTIAPNANSQWQVHYLNPDRSKWMCAYDTYGRNFWMEGTGRDWDDGWKVQTYESPYFGRLGSPGDPVLFVINRPAVGDVSIGTPPKRSYDCETYKAAYKNGLRSAHWFDGTVGHVLGAHIGSWIRGCP</sequence>